<evidence type="ECO:0000259" key="11">
    <source>
        <dbReference type="PROSITE" id="PS51195"/>
    </source>
</evidence>
<feature type="domain" description="Helicase C-terminal" evidence="10">
    <location>
        <begin position="277"/>
        <end position="431"/>
    </location>
</feature>
<keyword evidence="3 7" id="KW-0378">Hydrolase</keyword>
<dbReference type="AlphaFoldDB" id="A0A1G9Q6Z4"/>
<protein>
    <recommendedName>
        <fullName evidence="1">RNA helicase</fullName>
        <ecNumber evidence="1">3.6.4.13</ecNumber>
    </recommendedName>
</protein>
<dbReference type="SMART" id="SM00490">
    <property type="entry name" value="HELICc"/>
    <property type="match status" value="1"/>
</dbReference>
<dbReference type="InterPro" id="IPR000629">
    <property type="entry name" value="RNA-helicase_DEAD-box_CS"/>
</dbReference>
<evidence type="ECO:0000313" key="12">
    <source>
        <dbReference type="EMBL" id="SDM06822.1"/>
    </source>
</evidence>
<comment type="similarity">
    <text evidence="7">Belongs to the DEAD box helicase family.</text>
</comment>
<dbReference type="GO" id="GO:0033592">
    <property type="term" value="F:RNA strand annealing activity"/>
    <property type="evidence" value="ECO:0007669"/>
    <property type="project" value="TreeGrafter"/>
</dbReference>
<name>A0A1G9Q6Z4_9PSEU</name>
<dbReference type="InterPro" id="IPR014014">
    <property type="entry name" value="RNA_helicase_DEAD_Q_motif"/>
</dbReference>
<dbReference type="GO" id="GO:0005524">
    <property type="term" value="F:ATP binding"/>
    <property type="evidence" value="ECO:0007669"/>
    <property type="project" value="UniProtKB-KW"/>
</dbReference>
<dbReference type="Pfam" id="PF00270">
    <property type="entry name" value="DEAD"/>
    <property type="match status" value="1"/>
</dbReference>
<dbReference type="Gene3D" id="3.40.50.300">
    <property type="entry name" value="P-loop containing nucleotide triphosphate hydrolases"/>
    <property type="match status" value="2"/>
</dbReference>
<dbReference type="GO" id="GO:0003724">
    <property type="term" value="F:RNA helicase activity"/>
    <property type="evidence" value="ECO:0007669"/>
    <property type="project" value="UniProtKB-EC"/>
</dbReference>
<dbReference type="InterPro" id="IPR014001">
    <property type="entry name" value="Helicase_ATP-bd"/>
</dbReference>
<accession>A0A1G9Q6Z4</accession>
<dbReference type="EMBL" id="FNET01000016">
    <property type="protein sequence ID" value="SDM06822.1"/>
    <property type="molecule type" value="Genomic_DNA"/>
</dbReference>
<dbReference type="SUPFAM" id="SSF52540">
    <property type="entry name" value="P-loop containing nucleoside triphosphate hydrolases"/>
    <property type="match status" value="1"/>
</dbReference>
<dbReference type="GO" id="GO:0005840">
    <property type="term" value="C:ribosome"/>
    <property type="evidence" value="ECO:0007669"/>
    <property type="project" value="TreeGrafter"/>
</dbReference>
<sequence>MVRERLITLTAEVEAHLDPILLEHSETGVPEEDTSHPLLADAPVQSESPTFAELGVRHEIVKALGEAGIERTFAIQELTLPIALAGDDLIGQARTGMGKTLGFGVPLLHRVDLPGDGTPQALVVVPTRELCLQVSHDLTDASRHLGVKVAAIYGGIPYERQIAQLRKGADVIIGTPGRLLDLAEQRHLVLGKVRMLVLDEADEMLDLGFLPDIERILNMVPDERQTMLFSATMPGPIITLARTFLNQPTHIRAEENDAGQTHENTSQFVYRAHSMDKPEMLARALQARGRGLTMVFARTKRTAQKVADDLTERGFAAAAVHGDLGQGAREKALRAFRAGKVDVLVATDVAARGIDIDDVTHVINYQCPEDEKTYVHRIGRTGRAGRTGVAVTFVDWDETHRWTSLNDILGLGQPLPVETYSTSDHLFADLGIPSGSTGRLPLSHRTRAGLDAEEEEKLDTGKRKRRSSSSAGSSSRRTGSSPAGAEQAPEASEETRPKRSRSRTRSRAGVTHEGEQTQAAPEAAEKSASDKPRRRRRRRSSAEQAAPSAD</sequence>
<dbReference type="InterPro" id="IPR044742">
    <property type="entry name" value="DEAD/DEAH_RhlB"/>
</dbReference>
<dbReference type="GO" id="GO:0009409">
    <property type="term" value="P:response to cold"/>
    <property type="evidence" value="ECO:0007669"/>
    <property type="project" value="TreeGrafter"/>
</dbReference>
<dbReference type="Proteomes" id="UP000199682">
    <property type="component" value="Unassembled WGS sequence"/>
</dbReference>
<feature type="compositionally biased region" description="Low complexity" evidence="8">
    <location>
        <begin position="468"/>
        <end position="481"/>
    </location>
</feature>
<dbReference type="PROSITE" id="PS00039">
    <property type="entry name" value="DEAD_ATP_HELICASE"/>
    <property type="match status" value="1"/>
</dbReference>
<evidence type="ECO:0000256" key="8">
    <source>
        <dbReference type="SAM" id="MobiDB-lite"/>
    </source>
</evidence>
<evidence type="ECO:0000256" key="7">
    <source>
        <dbReference type="RuleBase" id="RU000492"/>
    </source>
</evidence>
<dbReference type="Pfam" id="PF00271">
    <property type="entry name" value="Helicase_C"/>
    <property type="match status" value="1"/>
</dbReference>
<dbReference type="CDD" id="cd18787">
    <property type="entry name" value="SF2_C_DEAD"/>
    <property type="match status" value="1"/>
</dbReference>
<dbReference type="PROSITE" id="PS51192">
    <property type="entry name" value="HELICASE_ATP_BIND_1"/>
    <property type="match status" value="1"/>
</dbReference>
<organism evidence="12 13">
    <name type="scientific">Lentzea albidocapillata subsp. violacea</name>
    <dbReference type="NCBI Taxonomy" id="128104"/>
    <lineage>
        <taxon>Bacteria</taxon>
        <taxon>Bacillati</taxon>
        <taxon>Actinomycetota</taxon>
        <taxon>Actinomycetes</taxon>
        <taxon>Pseudonocardiales</taxon>
        <taxon>Pseudonocardiaceae</taxon>
        <taxon>Lentzea</taxon>
    </lineage>
</organism>
<evidence type="ECO:0000256" key="4">
    <source>
        <dbReference type="ARBA" id="ARBA00022806"/>
    </source>
</evidence>
<feature type="short sequence motif" description="Q motif" evidence="6">
    <location>
        <begin position="49"/>
        <end position="77"/>
    </location>
</feature>
<evidence type="ECO:0000256" key="3">
    <source>
        <dbReference type="ARBA" id="ARBA00022801"/>
    </source>
</evidence>
<evidence type="ECO:0000313" key="13">
    <source>
        <dbReference type="Proteomes" id="UP000199682"/>
    </source>
</evidence>
<keyword evidence="2 7" id="KW-0547">Nucleotide-binding</keyword>
<evidence type="ECO:0000259" key="9">
    <source>
        <dbReference type="PROSITE" id="PS51192"/>
    </source>
</evidence>
<dbReference type="CDD" id="cd00268">
    <property type="entry name" value="DEADc"/>
    <property type="match status" value="1"/>
</dbReference>
<dbReference type="PANTHER" id="PTHR47963:SF8">
    <property type="entry name" value="ATP-DEPENDENT RNA HELICASE DEAD"/>
    <property type="match status" value="1"/>
</dbReference>
<dbReference type="SMART" id="SM00487">
    <property type="entry name" value="DEXDc"/>
    <property type="match status" value="1"/>
</dbReference>
<evidence type="ECO:0000256" key="1">
    <source>
        <dbReference type="ARBA" id="ARBA00012552"/>
    </source>
</evidence>
<dbReference type="PANTHER" id="PTHR47963">
    <property type="entry name" value="DEAD-BOX ATP-DEPENDENT RNA HELICASE 47, MITOCHONDRIAL"/>
    <property type="match status" value="1"/>
</dbReference>
<reference evidence="13" key="1">
    <citation type="submission" date="2016-10" db="EMBL/GenBank/DDBJ databases">
        <authorList>
            <person name="Varghese N."/>
            <person name="Submissions S."/>
        </authorList>
    </citation>
    <scope>NUCLEOTIDE SEQUENCE [LARGE SCALE GENOMIC DNA]</scope>
    <source>
        <strain evidence="13">DSM 44796</strain>
    </source>
</reference>
<dbReference type="InterPro" id="IPR001650">
    <property type="entry name" value="Helicase_C-like"/>
</dbReference>
<evidence type="ECO:0000256" key="2">
    <source>
        <dbReference type="ARBA" id="ARBA00022741"/>
    </source>
</evidence>
<dbReference type="GO" id="GO:0005829">
    <property type="term" value="C:cytosol"/>
    <property type="evidence" value="ECO:0007669"/>
    <property type="project" value="TreeGrafter"/>
</dbReference>
<dbReference type="PROSITE" id="PS51195">
    <property type="entry name" value="Q_MOTIF"/>
    <property type="match status" value="1"/>
</dbReference>
<dbReference type="InterPro" id="IPR050547">
    <property type="entry name" value="DEAD_box_RNA_helicases"/>
</dbReference>
<dbReference type="PROSITE" id="PS51194">
    <property type="entry name" value="HELICASE_CTER"/>
    <property type="match status" value="1"/>
</dbReference>
<feature type="region of interest" description="Disordered" evidence="8">
    <location>
        <begin position="432"/>
        <end position="550"/>
    </location>
</feature>
<keyword evidence="5 7" id="KW-0067">ATP-binding</keyword>
<dbReference type="InterPro" id="IPR027417">
    <property type="entry name" value="P-loop_NTPase"/>
</dbReference>
<evidence type="ECO:0000256" key="5">
    <source>
        <dbReference type="ARBA" id="ARBA00022840"/>
    </source>
</evidence>
<feature type="domain" description="Helicase ATP-binding" evidence="9">
    <location>
        <begin position="80"/>
        <end position="251"/>
    </location>
</feature>
<keyword evidence="4 7" id="KW-0347">Helicase</keyword>
<dbReference type="GO" id="GO:0016787">
    <property type="term" value="F:hydrolase activity"/>
    <property type="evidence" value="ECO:0007669"/>
    <property type="project" value="UniProtKB-KW"/>
</dbReference>
<evidence type="ECO:0000259" key="10">
    <source>
        <dbReference type="PROSITE" id="PS51194"/>
    </source>
</evidence>
<feature type="domain" description="DEAD-box RNA helicase Q" evidence="11">
    <location>
        <begin position="49"/>
        <end position="77"/>
    </location>
</feature>
<evidence type="ECO:0000256" key="6">
    <source>
        <dbReference type="PROSITE-ProRule" id="PRU00552"/>
    </source>
</evidence>
<dbReference type="InterPro" id="IPR011545">
    <property type="entry name" value="DEAD/DEAH_box_helicase_dom"/>
</dbReference>
<dbReference type="EC" id="3.6.4.13" evidence="1"/>
<proteinExistence type="inferred from homology"/>
<gene>
    <name evidence="12" type="ORF">SAMN04488074_11649</name>
</gene>